<feature type="transmembrane region" description="Helical" evidence="13">
    <location>
        <begin position="209"/>
        <end position="229"/>
    </location>
</feature>
<feature type="transmembrane region" description="Helical" evidence="13">
    <location>
        <begin position="458"/>
        <end position="485"/>
    </location>
</feature>
<evidence type="ECO:0000259" key="14">
    <source>
        <dbReference type="PROSITE" id="PS50846"/>
    </source>
</evidence>
<proteinExistence type="inferred from homology"/>
<evidence type="ECO:0000256" key="10">
    <source>
        <dbReference type="ARBA" id="ARBA00022989"/>
    </source>
</evidence>
<gene>
    <name evidence="15" type="ORF">HW554_11980</name>
</gene>
<evidence type="ECO:0000256" key="9">
    <source>
        <dbReference type="ARBA" id="ARBA00022967"/>
    </source>
</evidence>
<feature type="transmembrane region" description="Helical" evidence="13">
    <location>
        <begin position="797"/>
        <end position="819"/>
    </location>
</feature>
<dbReference type="Pfam" id="PF00403">
    <property type="entry name" value="HMA"/>
    <property type="match status" value="1"/>
</dbReference>
<keyword evidence="12 13" id="KW-0472">Membrane</keyword>
<evidence type="ECO:0000313" key="16">
    <source>
        <dbReference type="Proteomes" id="UP000565521"/>
    </source>
</evidence>
<evidence type="ECO:0000256" key="13">
    <source>
        <dbReference type="SAM" id="Phobius"/>
    </source>
</evidence>
<dbReference type="RefSeq" id="WP_176908827.1">
    <property type="nucleotide sequence ID" value="NZ_JABKAU010000020.1"/>
</dbReference>
<organism evidence="15 16">
    <name type="scientific">Hymenobacter lapidiphilus</name>
    <dbReference type="NCBI Taxonomy" id="2608003"/>
    <lineage>
        <taxon>Bacteria</taxon>
        <taxon>Pseudomonadati</taxon>
        <taxon>Bacteroidota</taxon>
        <taxon>Cytophagia</taxon>
        <taxon>Cytophagales</taxon>
        <taxon>Hymenobacteraceae</taxon>
        <taxon>Hymenobacter</taxon>
    </lineage>
</organism>
<keyword evidence="9" id="KW-1278">Translocase</keyword>
<feature type="domain" description="HMA" evidence="14">
    <location>
        <begin position="95"/>
        <end position="161"/>
    </location>
</feature>
<keyword evidence="8" id="KW-0460">Magnesium</keyword>
<comment type="similarity">
    <text evidence="2">Belongs to the cation transport ATPase (P-type) (TC 3.A.3) family. Type IB subfamily.</text>
</comment>
<evidence type="ECO:0000313" key="15">
    <source>
        <dbReference type="EMBL" id="NVO31934.1"/>
    </source>
</evidence>
<dbReference type="PANTHER" id="PTHR43520">
    <property type="entry name" value="ATP7, ISOFORM B"/>
    <property type="match status" value="1"/>
</dbReference>
<keyword evidence="11" id="KW-0406">Ion transport</keyword>
<dbReference type="GO" id="GO:0005507">
    <property type="term" value="F:copper ion binding"/>
    <property type="evidence" value="ECO:0007669"/>
    <property type="project" value="TreeGrafter"/>
</dbReference>
<keyword evidence="5" id="KW-0597">Phosphoprotein</keyword>
<evidence type="ECO:0000256" key="1">
    <source>
        <dbReference type="ARBA" id="ARBA00004651"/>
    </source>
</evidence>
<dbReference type="InterPro" id="IPR059000">
    <property type="entry name" value="ATPase_P-type_domA"/>
</dbReference>
<evidence type="ECO:0000256" key="4">
    <source>
        <dbReference type="ARBA" id="ARBA00022475"/>
    </source>
</evidence>
<keyword evidence="6 13" id="KW-0812">Transmembrane</keyword>
<evidence type="ECO:0000256" key="8">
    <source>
        <dbReference type="ARBA" id="ARBA00022842"/>
    </source>
</evidence>
<dbReference type="PROSITE" id="PS00154">
    <property type="entry name" value="ATPASE_E1_E2"/>
    <property type="match status" value="1"/>
</dbReference>
<dbReference type="InterPro" id="IPR001757">
    <property type="entry name" value="P_typ_ATPase"/>
</dbReference>
<dbReference type="Pfam" id="PF00122">
    <property type="entry name" value="E1-E2_ATPase"/>
    <property type="match status" value="1"/>
</dbReference>
<dbReference type="SUPFAM" id="SSF55008">
    <property type="entry name" value="HMA, heavy metal-associated domain"/>
    <property type="match status" value="1"/>
</dbReference>
<feature type="transmembrane region" description="Helical" evidence="13">
    <location>
        <begin position="767"/>
        <end position="791"/>
    </location>
</feature>
<evidence type="ECO:0000256" key="3">
    <source>
        <dbReference type="ARBA" id="ARBA00022448"/>
    </source>
</evidence>
<dbReference type="Pfam" id="PF12156">
    <property type="entry name" value="ATPase-cat_bd"/>
    <property type="match status" value="1"/>
</dbReference>
<dbReference type="InterPro" id="IPR023299">
    <property type="entry name" value="ATPase_P-typ_cyto_dom_N"/>
</dbReference>
<reference evidence="15 16" key="1">
    <citation type="submission" date="2020-05" db="EMBL/GenBank/DDBJ databases">
        <title>Hymenobacter terrestris sp. nov. and Hymenobacter lapidiphilus sp. nov., isolated from regoliths in Antarctica.</title>
        <authorList>
            <person name="Sedlacek I."/>
            <person name="Pantucek R."/>
            <person name="Zeman M."/>
            <person name="Holochova P."/>
            <person name="Kralova S."/>
            <person name="Stankova E."/>
            <person name="Sedo O."/>
            <person name="Micenkova L."/>
            <person name="Svec P."/>
            <person name="Gupta V."/>
            <person name="Sood U."/>
            <person name="Korpole U.S."/>
            <person name="Lal R."/>
        </authorList>
    </citation>
    <scope>NUCLEOTIDE SEQUENCE [LARGE SCALE GENOMIC DNA]</scope>
    <source>
        <strain evidence="15 16">P5342</strain>
    </source>
</reference>
<dbReference type="InterPro" id="IPR023214">
    <property type="entry name" value="HAD_sf"/>
</dbReference>
<keyword evidence="7" id="KW-0479">Metal-binding</keyword>
<dbReference type="Gene3D" id="2.70.150.10">
    <property type="entry name" value="Calcium-transporting ATPase, cytoplasmic transduction domain A"/>
    <property type="match status" value="1"/>
</dbReference>
<feature type="transmembrane region" description="Helical" evidence="13">
    <location>
        <begin position="249"/>
        <end position="269"/>
    </location>
</feature>
<feature type="transmembrane region" description="Helical" evidence="13">
    <location>
        <begin position="427"/>
        <end position="446"/>
    </location>
</feature>
<dbReference type="PRINTS" id="PR00119">
    <property type="entry name" value="CATATPASE"/>
</dbReference>
<name>A0A7Y7U6M6_9BACT</name>
<comment type="caution">
    <text evidence="15">The sequence shown here is derived from an EMBL/GenBank/DDBJ whole genome shotgun (WGS) entry which is preliminary data.</text>
</comment>
<dbReference type="CDD" id="cd00371">
    <property type="entry name" value="HMA"/>
    <property type="match status" value="1"/>
</dbReference>
<comment type="subcellular location">
    <subcellularLocation>
        <location evidence="1">Cell membrane</location>
        <topology evidence="1">Multi-pass membrane protein</topology>
    </subcellularLocation>
</comment>
<dbReference type="InterPro" id="IPR036412">
    <property type="entry name" value="HAD-like_sf"/>
</dbReference>
<dbReference type="SUPFAM" id="SSF81653">
    <property type="entry name" value="Calcium ATPase, transduction domain A"/>
    <property type="match status" value="1"/>
</dbReference>
<dbReference type="NCBIfam" id="TIGR01494">
    <property type="entry name" value="ATPase_P-type"/>
    <property type="match status" value="1"/>
</dbReference>
<keyword evidence="3" id="KW-0813">Transport</keyword>
<dbReference type="GO" id="GO:0005886">
    <property type="term" value="C:plasma membrane"/>
    <property type="evidence" value="ECO:0007669"/>
    <property type="project" value="UniProtKB-SubCell"/>
</dbReference>
<keyword evidence="16" id="KW-1185">Reference proteome</keyword>
<dbReference type="EMBL" id="JABKAU010000020">
    <property type="protein sequence ID" value="NVO31934.1"/>
    <property type="molecule type" value="Genomic_DNA"/>
</dbReference>
<dbReference type="PANTHER" id="PTHR43520:SF5">
    <property type="entry name" value="CATION-TRANSPORTING P-TYPE ATPASE-RELATED"/>
    <property type="match status" value="1"/>
</dbReference>
<evidence type="ECO:0000256" key="5">
    <source>
        <dbReference type="ARBA" id="ARBA00022553"/>
    </source>
</evidence>
<evidence type="ECO:0000256" key="12">
    <source>
        <dbReference type="ARBA" id="ARBA00023136"/>
    </source>
</evidence>
<accession>A0A7Y7U6M6</accession>
<dbReference type="GO" id="GO:0016887">
    <property type="term" value="F:ATP hydrolysis activity"/>
    <property type="evidence" value="ECO:0007669"/>
    <property type="project" value="InterPro"/>
</dbReference>
<dbReference type="InterPro" id="IPR008250">
    <property type="entry name" value="ATPase_P-typ_transduc_dom_A_sf"/>
</dbReference>
<dbReference type="SUPFAM" id="SSF56784">
    <property type="entry name" value="HAD-like"/>
    <property type="match status" value="1"/>
</dbReference>
<protein>
    <submittedName>
        <fullName evidence="15">Heavy metal translocating P-type ATPase metal-binding domain-containing protein</fullName>
    </submittedName>
</protein>
<evidence type="ECO:0000256" key="11">
    <source>
        <dbReference type="ARBA" id="ARBA00023065"/>
    </source>
</evidence>
<evidence type="ECO:0000256" key="2">
    <source>
        <dbReference type="ARBA" id="ARBA00006024"/>
    </source>
</evidence>
<dbReference type="Gene3D" id="3.40.1110.10">
    <property type="entry name" value="Calcium-transporting ATPase, cytoplasmic domain N"/>
    <property type="match status" value="1"/>
</dbReference>
<dbReference type="Gene3D" id="3.30.70.100">
    <property type="match status" value="1"/>
</dbReference>
<dbReference type="InterPro" id="IPR036163">
    <property type="entry name" value="HMA_dom_sf"/>
</dbReference>
<dbReference type="Gene3D" id="3.40.50.1000">
    <property type="entry name" value="HAD superfamily/HAD-like"/>
    <property type="match status" value="1"/>
</dbReference>
<dbReference type="AlphaFoldDB" id="A0A7Y7U6M6"/>
<sequence>MPTVLEEATAAAVACAHCGDACPSEPLELAGLPFCCAGCCTVYELLAANNLCTYYNLDERPGLKIKEVELPGRFDYLDSETVQAQLLSFRSEQRARITLSVPQMHCTSCIWLLEHLPKLNPGIAEARVQFLRKEITITYLTASTGLKDVVALLASVGYEPQITLAELGAQPHRASRTLYYQLGLAAFAFGNVMLLALPDYFSFVEDLQAGFGGFFGLLSLALALPVLLYSARDFFRSAWQGLRQRYINLDFPISLGLVSLFGVSTWEALSGQGPGYFDSFTGLVFFMLIGRWVQQRTYDALRFDRDFTSYFPVAVTQLTPEGDKSISVRELRVGHRIRVRHQEVVPADAVVLRGNGQLDYSFVSGESTPVARASGELVYAGGRQLGEAVELEVVREVSQGYLTQLWNNPAFAKESRHLGLETYANRVGRYFVGITLALALGTLLYWGPRDQAMMWRAFTSVLIIACPCALSLATPFAMGTAVRVLGRHKFYLKNSAVIETLARADTLVFDKTGTLTDPHQAAVEYHGRPLTAAELRLLTTAAAQSTHPLSQRLAREAAGPALPLRHCHETPGQGLAATAETGETVRLGAAGFTGSSAKPQLRDSLNGAATTAPDGREAEASHYLDAPETRVYVAFGGEPAGYYTFPNVYRPDLPAVLAGLGSHYRLAVLSGDTPAEEARLREMLGPDAALHFRQLPADKLAYIAAERAQGHTVVMVGDGLNDAGALRAADAGLALTDTLTNFSPACDAILDAAEFGRLATFMRFSRACLRVVLATFGLSFCYNAFGLALAVQGLFTPIVSAILMPISSLSVMLVATVLVRRAASKLAL</sequence>
<feature type="transmembrane region" description="Helical" evidence="13">
    <location>
        <begin position="178"/>
        <end position="197"/>
    </location>
</feature>
<dbReference type="Pfam" id="PF00702">
    <property type="entry name" value="Hydrolase"/>
    <property type="match status" value="1"/>
</dbReference>
<dbReference type="PROSITE" id="PS50846">
    <property type="entry name" value="HMA_2"/>
    <property type="match status" value="1"/>
</dbReference>
<dbReference type="InterPro" id="IPR006121">
    <property type="entry name" value="HMA_dom"/>
</dbReference>
<keyword evidence="4" id="KW-1003">Cell membrane</keyword>
<feature type="transmembrane region" description="Helical" evidence="13">
    <location>
        <begin position="275"/>
        <end position="293"/>
    </location>
</feature>
<dbReference type="InterPro" id="IPR018303">
    <property type="entry name" value="ATPase_P-typ_P_site"/>
</dbReference>
<dbReference type="GO" id="GO:0043682">
    <property type="term" value="F:P-type divalent copper transporter activity"/>
    <property type="evidence" value="ECO:0007669"/>
    <property type="project" value="TreeGrafter"/>
</dbReference>
<dbReference type="InterPro" id="IPR021993">
    <property type="entry name" value="ATPase-cat-bd"/>
</dbReference>
<dbReference type="Proteomes" id="UP000565521">
    <property type="component" value="Unassembled WGS sequence"/>
</dbReference>
<evidence type="ECO:0000256" key="7">
    <source>
        <dbReference type="ARBA" id="ARBA00022723"/>
    </source>
</evidence>
<dbReference type="GO" id="GO:0055070">
    <property type="term" value="P:copper ion homeostasis"/>
    <property type="evidence" value="ECO:0007669"/>
    <property type="project" value="TreeGrafter"/>
</dbReference>
<evidence type="ECO:0000256" key="6">
    <source>
        <dbReference type="ARBA" id="ARBA00022692"/>
    </source>
</evidence>
<dbReference type="GO" id="GO:0005524">
    <property type="term" value="F:ATP binding"/>
    <property type="evidence" value="ECO:0007669"/>
    <property type="project" value="InterPro"/>
</dbReference>
<keyword evidence="10 13" id="KW-1133">Transmembrane helix</keyword>